<protein>
    <submittedName>
        <fullName evidence="2">Uncharacterized protein</fullName>
    </submittedName>
</protein>
<dbReference type="Proteomes" id="UP000054477">
    <property type="component" value="Unassembled WGS sequence"/>
</dbReference>
<feature type="compositionally biased region" description="Basic and acidic residues" evidence="1">
    <location>
        <begin position="1"/>
        <end position="17"/>
    </location>
</feature>
<keyword evidence="3" id="KW-1185">Reference proteome</keyword>
<reference evidence="2 3" key="1">
    <citation type="submission" date="2014-04" db="EMBL/GenBank/DDBJ databases">
        <authorList>
            <consortium name="DOE Joint Genome Institute"/>
            <person name="Kuo A."/>
            <person name="Kohler A."/>
            <person name="Nagy L.G."/>
            <person name="Floudas D."/>
            <person name="Copeland A."/>
            <person name="Barry K.W."/>
            <person name="Cichocki N."/>
            <person name="Veneault-Fourrey C."/>
            <person name="LaButti K."/>
            <person name="Lindquist E.A."/>
            <person name="Lipzen A."/>
            <person name="Lundell T."/>
            <person name="Morin E."/>
            <person name="Murat C."/>
            <person name="Sun H."/>
            <person name="Tunlid A."/>
            <person name="Henrissat B."/>
            <person name="Grigoriev I.V."/>
            <person name="Hibbett D.S."/>
            <person name="Martin F."/>
            <person name="Nordberg H.P."/>
            <person name="Cantor M.N."/>
            <person name="Hua S.X."/>
        </authorList>
    </citation>
    <scope>NUCLEOTIDE SEQUENCE [LARGE SCALE GENOMIC DNA]</scope>
    <source>
        <strain evidence="2 3">LaAM-08-1</strain>
    </source>
</reference>
<name>A0A0C9WLC4_9AGAR</name>
<reference evidence="3" key="2">
    <citation type="submission" date="2015-01" db="EMBL/GenBank/DDBJ databases">
        <title>Evolutionary Origins and Diversification of the Mycorrhizal Mutualists.</title>
        <authorList>
            <consortium name="DOE Joint Genome Institute"/>
            <consortium name="Mycorrhizal Genomics Consortium"/>
            <person name="Kohler A."/>
            <person name="Kuo A."/>
            <person name="Nagy L.G."/>
            <person name="Floudas D."/>
            <person name="Copeland A."/>
            <person name="Barry K.W."/>
            <person name="Cichocki N."/>
            <person name="Veneault-Fourrey C."/>
            <person name="LaButti K."/>
            <person name="Lindquist E.A."/>
            <person name="Lipzen A."/>
            <person name="Lundell T."/>
            <person name="Morin E."/>
            <person name="Murat C."/>
            <person name="Riley R."/>
            <person name="Ohm R."/>
            <person name="Sun H."/>
            <person name="Tunlid A."/>
            <person name="Henrissat B."/>
            <person name="Grigoriev I.V."/>
            <person name="Hibbett D.S."/>
            <person name="Martin F."/>
        </authorList>
    </citation>
    <scope>NUCLEOTIDE SEQUENCE [LARGE SCALE GENOMIC DNA]</scope>
    <source>
        <strain evidence="3">LaAM-08-1</strain>
    </source>
</reference>
<evidence type="ECO:0000313" key="3">
    <source>
        <dbReference type="Proteomes" id="UP000054477"/>
    </source>
</evidence>
<proteinExistence type="predicted"/>
<sequence length="71" mass="8090">MNKNDRPLTKTTAHEQKQPPPAGNDRLSARERRGPPTNEYGCLRTKTTAHEQKRPPANEDDRPRTKTTTPK</sequence>
<evidence type="ECO:0000256" key="1">
    <source>
        <dbReference type="SAM" id="MobiDB-lite"/>
    </source>
</evidence>
<gene>
    <name evidence="2" type="ORF">K443DRAFT_569646</name>
</gene>
<dbReference type="HOGENOM" id="CLU_2740449_0_0_1"/>
<dbReference type="AlphaFoldDB" id="A0A0C9WLC4"/>
<feature type="region of interest" description="Disordered" evidence="1">
    <location>
        <begin position="1"/>
        <end position="71"/>
    </location>
</feature>
<feature type="compositionally biased region" description="Basic and acidic residues" evidence="1">
    <location>
        <begin position="48"/>
        <end position="64"/>
    </location>
</feature>
<accession>A0A0C9WLC4</accession>
<dbReference type="EMBL" id="KN839262">
    <property type="protein sequence ID" value="KIJ90170.1"/>
    <property type="molecule type" value="Genomic_DNA"/>
</dbReference>
<organism evidence="2 3">
    <name type="scientific">Laccaria amethystina LaAM-08-1</name>
    <dbReference type="NCBI Taxonomy" id="1095629"/>
    <lineage>
        <taxon>Eukaryota</taxon>
        <taxon>Fungi</taxon>
        <taxon>Dikarya</taxon>
        <taxon>Basidiomycota</taxon>
        <taxon>Agaricomycotina</taxon>
        <taxon>Agaricomycetes</taxon>
        <taxon>Agaricomycetidae</taxon>
        <taxon>Agaricales</taxon>
        <taxon>Agaricineae</taxon>
        <taxon>Hydnangiaceae</taxon>
        <taxon>Laccaria</taxon>
    </lineage>
</organism>
<evidence type="ECO:0000313" key="2">
    <source>
        <dbReference type="EMBL" id="KIJ90170.1"/>
    </source>
</evidence>